<evidence type="ECO:0000256" key="5">
    <source>
        <dbReference type="ARBA" id="ARBA00023306"/>
    </source>
</evidence>
<dbReference type="InterPro" id="IPR013763">
    <property type="entry name" value="Cyclin-like_dom"/>
</dbReference>
<dbReference type="Pfam" id="PF00134">
    <property type="entry name" value="Cyclin_N"/>
    <property type="match status" value="1"/>
</dbReference>
<evidence type="ECO:0000256" key="4">
    <source>
        <dbReference type="ARBA" id="ARBA00023127"/>
    </source>
</evidence>
<evidence type="ECO:0000256" key="1">
    <source>
        <dbReference type="ARBA" id="ARBA00009065"/>
    </source>
</evidence>
<sequence>MAPSFDCAVSNLLCAEDNSIFDDNDYYDAPVEEFEATWHHGNHQICNQNGGGDGGCLPMLSDECLVLMVEKECQHLPSGDYLKRLRNGDLDMGARKEAVDWIAKAGFFFVLHHYFDSSIELLLMINTTGLVAQQVHAHFGFGPLCAYLSINYLDRFLSAYELPKGKAWMMQLLAVACLSIAAKMEETDVPLSLDLQVGESSFVFEARTIQRMELLVLTTLGWRMQAITPFTFIDYFLGKINNDQTPPKSLILQSIHLILSTIRGIYFLEFRPSEIAAAVAIAVVGETKTVDAEQAISALTQPIQKERVLKCFQLIHDLSLFGGSVKGTSASLVSVPQSPIGVLDAACFSYTSDHTTVEPCADSSHNSPDAKRRKIDKSCEV</sequence>
<evidence type="ECO:0000256" key="2">
    <source>
        <dbReference type="ARBA" id="ARBA00011177"/>
    </source>
</evidence>
<feature type="domain" description="Cyclin C-terminal" evidence="9">
    <location>
        <begin position="227"/>
        <end position="351"/>
    </location>
</feature>
<dbReference type="CDD" id="cd20544">
    <property type="entry name" value="CYCLIN_AtCycD-like_rpt2"/>
    <property type="match status" value="1"/>
</dbReference>
<dbReference type="CDD" id="cd20543">
    <property type="entry name" value="CYCLIN_AtCycD-like_rpt1"/>
    <property type="match status" value="1"/>
</dbReference>
<feature type="domain" description="Cyclin-like" evidence="8">
    <location>
        <begin position="133"/>
        <end position="218"/>
    </location>
</feature>
<dbReference type="InterPro" id="IPR039361">
    <property type="entry name" value="Cyclin"/>
</dbReference>
<evidence type="ECO:0000313" key="10">
    <source>
        <dbReference type="EMBL" id="VFU53375.1"/>
    </source>
</evidence>
<dbReference type="PANTHER" id="PTHR10177">
    <property type="entry name" value="CYCLINS"/>
    <property type="match status" value="1"/>
</dbReference>
<comment type="similarity">
    <text evidence="1">Belongs to the cyclin family. Cyclin D subfamily.</text>
</comment>
<dbReference type="GO" id="GO:0051301">
    <property type="term" value="P:cell division"/>
    <property type="evidence" value="ECO:0007669"/>
    <property type="project" value="UniProtKB-KW"/>
</dbReference>
<dbReference type="Gene3D" id="1.10.472.10">
    <property type="entry name" value="Cyclin-like"/>
    <property type="match status" value="2"/>
</dbReference>
<accession>A0A6N2MKR1</accession>
<reference evidence="10" key="1">
    <citation type="submission" date="2019-03" db="EMBL/GenBank/DDBJ databases">
        <authorList>
            <person name="Mank J."/>
            <person name="Almeida P."/>
        </authorList>
    </citation>
    <scope>NUCLEOTIDE SEQUENCE</scope>
    <source>
        <strain evidence="10">78183</strain>
    </source>
</reference>
<protein>
    <recommendedName>
        <fullName evidence="6">B-like cyclin</fullName>
    </recommendedName>
</protein>
<dbReference type="InterPro" id="IPR036915">
    <property type="entry name" value="Cyclin-like_sf"/>
</dbReference>
<evidence type="ECO:0000256" key="3">
    <source>
        <dbReference type="ARBA" id="ARBA00022618"/>
    </source>
</evidence>
<proteinExistence type="inferred from homology"/>
<evidence type="ECO:0000256" key="7">
    <source>
        <dbReference type="RuleBase" id="RU000383"/>
    </source>
</evidence>
<dbReference type="SMART" id="SM01332">
    <property type="entry name" value="Cyclin_C"/>
    <property type="match status" value="1"/>
</dbReference>
<comment type="subunit">
    <text evidence="2">Interacts with the CDC2 protein kinase to form a serine/threonine kinase holoenzyme complex also known as maturation promoting factor (MPF). The cyclin subunit imparts substrate specificity to the complex.</text>
</comment>
<dbReference type="AlphaFoldDB" id="A0A6N2MKR1"/>
<dbReference type="FunFam" id="1.10.472.10:FF:000040">
    <property type="entry name" value="D6-type cyclin"/>
    <property type="match status" value="1"/>
</dbReference>
<dbReference type="Pfam" id="PF02984">
    <property type="entry name" value="Cyclin_C"/>
    <property type="match status" value="1"/>
</dbReference>
<evidence type="ECO:0000256" key="6">
    <source>
        <dbReference type="ARBA" id="ARBA00032263"/>
    </source>
</evidence>
<dbReference type="EMBL" id="CAADRP010001818">
    <property type="protein sequence ID" value="VFU53375.1"/>
    <property type="molecule type" value="Genomic_DNA"/>
</dbReference>
<dbReference type="InterPro" id="IPR004367">
    <property type="entry name" value="Cyclin_C-dom"/>
</dbReference>
<dbReference type="InterPro" id="IPR006671">
    <property type="entry name" value="Cyclin_N"/>
</dbReference>
<evidence type="ECO:0000259" key="9">
    <source>
        <dbReference type="SMART" id="SM01332"/>
    </source>
</evidence>
<keyword evidence="5" id="KW-0131">Cell cycle</keyword>
<dbReference type="SMART" id="SM00385">
    <property type="entry name" value="CYCLIN"/>
    <property type="match status" value="1"/>
</dbReference>
<keyword evidence="3" id="KW-0132">Cell division</keyword>
<organism evidence="10">
    <name type="scientific">Salix viminalis</name>
    <name type="common">Common osier</name>
    <name type="synonym">Basket willow</name>
    <dbReference type="NCBI Taxonomy" id="40686"/>
    <lineage>
        <taxon>Eukaryota</taxon>
        <taxon>Viridiplantae</taxon>
        <taxon>Streptophyta</taxon>
        <taxon>Embryophyta</taxon>
        <taxon>Tracheophyta</taxon>
        <taxon>Spermatophyta</taxon>
        <taxon>Magnoliopsida</taxon>
        <taxon>eudicotyledons</taxon>
        <taxon>Gunneridae</taxon>
        <taxon>Pentapetalae</taxon>
        <taxon>rosids</taxon>
        <taxon>fabids</taxon>
        <taxon>Malpighiales</taxon>
        <taxon>Salicaceae</taxon>
        <taxon>Saliceae</taxon>
        <taxon>Salix</taxon>
    </lineage>
</organism>
<gene>
    <name evidence="10" type="ORF">SVIM_LOCUS370534</name>
</gene>
<evidence type="ECO:0000259" key="8">
    <source>
        <dbReference type="SMART" id="SM00385"/>
    </source>
</evidence>
<dbReference type="SUPFAM" id="SSF47954">
    <property type="entry name" value="Cyclin-like"/>
    <property type="match status" value="1"/>
</dbReference>
<keyword evidence="4 7" id="KW-0195">Cyclin</keyword>
<name>A0A6N2MKR1_SALVM</name>